<keyword evidence="1" id="KW-0812">Transmembrane</keyword>
<keyword evidence="1" id="KW-0472">Membrane</keyword>
<proteinExistence type="predicted"/>
<dbReference type="EMBL" id="LBXO01000001">
    <property type="protein sequence ID" value="KKR33945.1"/>
    <property type="molecule type" value="Genomic_DNA"/>
</dbReference>
<evidence type="ECO:0000313" key="3">
    <source>
        <dbReference type="Proteomes" id="UP000034137"/>
    </source>
</evidence>
<evidence type="ECO:0000256" key="1">
    <source>
        <dbReference type="SAM" id="Phobius"/>
    </source>
</evidence>
<dbReference type="AlphaFoldDB" id="A0A0G0SGW5"/>
<organism evidence="2 3">
    <name type="scientific">Candidatus Falkowbacteria bacterium GW2011_GWF2_39_8</name>
    <dbReference type="NCBI Taxonomy" id="1618642"/>
    <lineage>
        <taxon>Bacteria</taxon>
        <taxon>Candidatus Falkowiibacteriota</taxon>
    </lineage>
</organism>
<name>A0A0G0SGW5_9BACT</name>
<reference evidence="2 3" key="1">
    <citation type="journal article" date="2015" name="Nature">
        <title>rRNA introns, odd ribosomes, and small enigmatic genomes across a large radiation of phyla.</title>
        <authorList>
            <person name="Brown C.T."/>
            <person name="Hug L.A."/>
            <person name="Thomas B.C."/>
            <person name="Sharon I."/>
            <person name="Castelle C.J."/>
            <person name="Singh A."/>
            <person name="Wilkins M.J."/>
            <person name="Williams K.H."/>
            <person name="Banfield J.F."/>
        </authorList>
    </citation>
    <scope>NUCLEOTIDE SEQUENCE [LARGE SCALE GENOMIC DNA]</scope>
</reference>
<comment type="caution">
    <text evidence="2">The sequence shown here is derived from an EMBL/GenBank/DDBJ whole genome shotgun (WGS) entry which is preliminary data.</text>
</comment>
<feature type="transmembrane region" description="Helical" evidence="1">
    <location>
        <begin position="60"/>
        <end position="78"/>
    </location>
</feature>
<accession>A0A0G0SGW5</accession>
<evidence type="ECO:0000313" key="2">
    <source>
        <dbReference type="EMBL" id="KKR33945.1"/>
    </source>
</evidence>
<feature type="transmembrane region" description="Helical" evidence="1">
    <location>
        <begin position="7"/>
        <end position="25"/>
    </location>
</feature>
<protein>
    <submittedName>
        <fullName evidence="2">Uncharacterized protein</fullName>
    </submittedName>
</protein>
<dbReference type="Proteomes" id="UP000034137">
    <property type="component" value="Unassembled WGS sequence"/>
</dbReference>
<gene>
    <name evidence="2" type="ORF">UT64_C0001G0019</name>
</gene>
<feature type="transmembrane region" description="Helical" evidence="1">
    <location>
        <begin position="99"/>
        <end position="120"/>
    </location>
</feature>
<sequence>MKKFLTIYILLFVIFFGITIFQNAANAKLGDWQSKLDAGASESYNTGEASPSIPRYLGRLYKWIPMLGITFIIQIVLAGYEWMTAGGEAAKVEDARKRILHAVIGISILLGLYVISYFLIDRLIFITGF</sequence>
<keyword evidence="1" id="KW-1133">Transmembrane helix</keyword>